<dbReference type="Pfam" id="PF14559">
    <property type="entry name" value="TPR_19"/>
    <property type="match status" value="1"/>
</dbReference>
<evidence type="ECO:0000313" key="6">
    <source>
        <dbReference type="Proteomes" id="UP000002171"/>
    </source>
</evidence>
<dbReference type="Pfam" id="PF13432">
    <property type="entry name" value="TPR_16"/>
    <property type="match status" value="1"/>
</dbReference>
<dbReference type="PANTHER" id="PTHR45586:SF1">
    <property type="entry name" value="LIPOPOLYSACCHARIDE ASSEMBLY PROTEIN B"/>
    <property type="match status" value="1"/>
</dbReference>
<reference evidence="5 6" key="1">
    <citation type="submission" date="2006-02" db="EMBL/GenBank/DDBJ databases">
        <authorList>
            <person name="Pinhassi J."/>
            <person name="Pedros-Alio C."/>
            <person name="Ferriera S."/>
            <person name="Johnson J."/>
            <person name="Kravitz S."/>
            <person name="Halpern A."/>
            <person name="Remington K."/>
            <person name="Beeson K."/>
            <person name="Tran B."/>
            <person name="Rogers Y.-H."/>
            <person name="Friedman R."/>
            <person name="Venter J.C."/>
        </authorList>
    </citation>
    <scope>NUCLEOTIDE SEQUENCE [LARGE SCALE GENOMIC DNA]</scope>
    <source>
        <strain evidence="5 6">MED92</strain>
    </source>
</reference>
<dbReference type="PROSITE" id="PS51257">
    <property type="entry name" value="PROKAR_LIPOPROTEIN"/>
    <property type="match status" value="1"/>
</dbReference>
<dbReference type="PANTHER" id="PTHR45586">
    <property type="entry name" value="TPR REPEAT-CONTAINING PROTEIN PA4667"/>
    <property type="match status" value="1"/>
</dbReference>
<dbReference type="Pfam" id="PF13174">
    <property type="entry name" value="TPR_6"/>
    <property type="match status" value="1"/>
</dbReference>
<keyword evidence="4" id="KW-0732">Signal</keyword>
<accession>A0A7U8GQ38</accession>
<feature type="chain" id="PRO_5030952263" evidence="4">
    <location>
        <begin position="24"/>
        <end position="789"/>
    </location>
</feature>
<protein>
    <submittedName>
        <fullName evidence="5">Tetratricopeptide</fullName>
    </submittedName>
</protein>
<name>A0A7U8GQ38_NEPCE</name>
<gene>
    <name evidence="5" type="ORF">MED92_15965</name>
</gene>
<feature type="repeat" description="TPR" evidence="3">
    <location>
        <begin position="95"/>
        <end position="128"/>
    </location>
</feature>
<feature type="signal peptide" evidence="4">
    <location>
        <begin position="1"/>
        <end position="23"/>
    </location>
</feature>
<feature type="repeat" description="TPR" evidence="3">
    <location>
        <begin position="741"/>
        <end position="774"/>
    </location>
</feature>
<sequence>MFNKKLKVLMLVSCLALTACQSADEKVAVYVANAKEHIAKGDYEAAHIEFRNALQINPNHVEALYEVTKVFEQKKDWAKIHRYLERVIELQPDHVDALVAIGGIELTAQQLDKALERSEKAMRVAPGSAKVRSFHSVVLFKLGDAEGGVREALESLKIDPENIDAILLLASERLKAGDSLGALDYLNEADKQDNILVQLMKVRAFNEQKNLAGATQTFEELIKQYPQDEKYYLALAKQFLLFGEREKADQVLQRALTDLPDNIEVKLSYANFLKEFYGLGRAVALIKQELIYHPEDLKLNFALVELYEQSPHGNDSKELLLKIAAFSNQEARLKALNHLAKIEYQAGNLSSGDQYVKQVLVLDKSNQEAIVLNAQRSMVKGDLAKAISTLREVLRDNPSSSVILGLLGQAHEAQGKIELALDHYSQAYEVDSGNKLILESYAKILLSQRQYTKLESVIEKYLHLNPRDINALKISAQVKLTLRKWGEAQAIADRIDKLNIEADEAEQIRGAALLGQKRNLESIEAFERAYEASQSKVKPMRALVGSYVAAKQIDNAVSFLKSVLEKDTDNREALSLLAQVYFLIDKREEAEKLLVEGMNNYPKEGTFYRQLSGFLSRESRISEALEVLDRGIVNVDDSLSLELYKAGLQENRGDFLGAIKTYEKLLLQKPNFDIAANNLAVILSSDEHLDLKRAKSLAKRFRNSKIPYFLDTLGWIYYLEGDTNNALYYHESAVEAMPEFAEFRYHLGMSYRAAGESVRAKQELEKALELAKSETHLWEDEVSKIVDQM</sequence>
<dbReference type="PROSITE" id="PS50005">
    <property type="entry name" value="TPR"/>
    <property type="match status" value="4"/>
</dbReference>
<evidence type="ECO:0000256" key="4">
    <source>
        <dbReference type="SAM" id="SignalP"/>
    </source>
</evidence>
<evidence type="ECO:0000256" key="3">
    <source>
        <dbReference type="PROSITE-ProRule" id="PRU00339"/>
    </source>
</evidence>
<proteinExistence type="predicted"/>
<dbReference type="AlphaFoldDB" id="A0A7U8GQ38"/>
<feature type="repeat" description="TPR" evidence="3">
    <location>
        <begin position="401"/>
        <end position="434"/>
    </location>
</feature>
<dbReference type="Gene3D" id="1.25.40.10">
    <property type="entry name" value="Tetratricopeptide repeat domain"/>
    <property type="match status" value="4"/>
</dbReference>
<dbReference type="Pfam" id="PF13181">
    <property type="entry name" value="TPR_8"/>
    <property type="match status" value="1"/>
</dbReference>
<keyword evidence="1" id="KW-0677">Repeat</keyword>
<dbReference type="OrthoDB" id="7637125at2"/>
<keyword evidence="6" id="KW-1185">Reference proteome</keyword>
<dbReference type="RefSeq" id="WP_007020858.1">
    <property type="nucleotide sequence ID" value="NZ_CH724125.1"/>
</dbReference>
<feature type="repeat" description="TPR" evidence="3">
    <location>
        <begin position="27"/>
        <end position="60"/>
    </location>
</feature>
<evidence type="ECO:0000256" key="1">
    <source>
        <dbReference type="ARBA" id="ARBA00022737"/>
    </source>
</evidence>
<comment type="caution">
    <text evidence="5">The sequence shown here is derived from an EMBL/GenBank/DDBJ whole genome shotgun (WGS) entry which is preliminary data.</text>
</comment>
<dbReference type="InterPro" id="IPR019734">
    <property type="entry name" value="TPR_rpt"/>
</dbReference>
<dbReference type="SUPFAM" id="SSF48452">
    <property type="entry name" value="TPR-like"/>
    <property type="match status" value="4"/>
</dbReference>
<keyword evidence="2 3" id="KW-0802">TPR repeat</keyword>
<dbReference type="EMBL" id="AAOW01000028">
    <property type="protein sequence ID" value="EAR59922.1"/>
    <property type="molecule type" value="Genomic_DNA"/>
</dbReference>
<dbReference type="SMART" id="SM00028">
    <property type="entry name" value="TPR"/>
    <property type="match status" value="12"/>
</dbReference>
<evidence type="ECO:0000313" key="5">
    <source>
        <dbReference type="EMBL" id="EAR59922.1"/>
    </source>
</evidence>
<dbReference type="InterPro" id="IPR011990">
    <property type="entry name" value="TPR-like_helical_dom_sf"/>
</dbReference>
<dbReference type="InterPro" id="IPR051012">
    <property type="entry name" value="CellSynth/LPSAsmb/PSIAsmb"/>
</dbReference>
<organism evidence="5 6">
    <name type="scientific">Neptuniibacter caesariensis</name>
    <dbReference type="NCBI Taxonomy" id="207954"/>
    <lineage>
        <taxon>Bacteria</taxon>
        <taxon>Pseudomonadati</taxon>
        <taxon>Pseudomonadota</taxon>
        <taxon>Gammaproteobacteria</taxon>
        <taxon>Oceanospirillales</taxon>
        <taxon>Oceanospirillaceae</taxon>
        <taxon>Neptuniibacter</taxon>
    </lineage>
</organism>
<dbReference type="Proteomes" id="UP000002171">
    <property type="component" value="Unassembled WGS sequence"/>
</dbReference>
<evidence type="ECO:0000256" key="2">
    <source>
        <dbReference type="ARBA" id="ARBA00022803"/>
    </source>
</evidence>